<dbReference type="GO" id="GO:0005764">
    <property type="term" value="C:lysosome"/>
    <property type="evidence" value="ECO:0007669"/>
    <property type="project" value="TreeGrafter"/>
</dbReference>
<dbReference type="InterPro" id="IPR045473">
    <property type="entry name" value="ASM_C"/>
</dbReference>
<keyword evidence="10 12" id="KW-0326">Glycosidase</keyword>
<dbReference type="InterPro" id="IPR008139">
    <property type="entry name" value="SaposinB_dom"/>
</dbReference>
<dbReference type="KEGG" id="soy:115874617"/>
<keyword evidence="8 14" id="KW-1015">Disulfide bond</keyword>
<comment type="catalytic activity">
    <reaction evidence="11">
        <text>a sphingomyelin + H2O = phosphocholine + an N-acylsphing-4-enine + H(+)</text>
        <dbReference type="Rhea" id="RHEA:19253"/>
        <dbReference type="ChEBI" id="CHEBI:15377"/>
        <dbReference type="ChEBI" id="CHEBI:15378"/>
        <dbReference type="ChEBI" id="CHEBI:17636"/>
        <dbReference type="ChEBI" id="CHEBI:52639"/>
        <dbReference type="ChEBI" id="CHEBI:295975"/>
        <dbReference type="EC" id="3.1.4.12"/>
    </reaction>
    <physiologicalReaction direction="left-to-right" evidence="11">
        <dbReference type="Rhea" id="RHEA:19254"/>
    </physiologicalReaction>
</comment>
<evidence type="ECO:0000256" key="6">
    <source>
        <dbReference type="ARBA" id="ARBA00022801"/>
    </source>
</evidence>
<evidence type="ECO:0000256" key="7">
    <source>
        <dbReference type="ARBA" id="ARBA00022833"/>
    </source>
</evidence>
<keyword evidence="7 13" id="KW-0862">Zinc</keyword>
<evidence type="ECO:0000256" key="4">
    <source>
        <dbReference type="ARBA" id="ARBA00022723"/>
    </source>
</evidence>
<feature type="binding site" evidence="13">
    <location>
        <position position="414"/>
    </location>
    <ligand>
        <name>Zn(2+)</name>
        <dbReference type="ChEBI" id="CHEBI:29105"/>
        <label>2</label>
    </ligand>
</feature>
<keyword evidence="6 12" id="KW-0378">Hydrolase</keyword>
<keyword evidence="4 13" id="KW-0479">Metal-binding</keyword>
<feature type="chain" id="PRO_5026671732" description="Sphingomyelin phosphodiesterase" evidence="15">
    <location>
        <begin position="18"/>
        <end position="608"/>
    </location>
</feature>
<gene>
    <name evidence="18" type="primary">LOC115874617</name>
</gene>
<feature type="binding site" evidence="13">
    <location>
        <position position="306"/>
    </location>
    <ligand>
        <name>Zn(2+)</name>
        <dbReference type="ChEBI" id="CHEBI:29105"/>
        <label>2</label>
    </ligand>
</feature>
<evidence type="ECO:0000256" key="15">
    <source>
        <dbReference type="SAM" id="SignalP"/>
    </source>
</evidence>
<dbReference type="GO" id="GO:0046513">
    <property type="term" value="P:ceramide biosynthetic process"/>
    <property type="evidence" value="ECO:0007669"/>
    <property type="project" value="TreeGrafter"/>
</dbReference>
<dbReference type="PANTHER" id="PTHR10340:SF29">
    <property type="entry name" value="SPHINGOMYELIN PHOSPHODIESTERASE"/>
    <property type="match status" value="1"/>
</dbReference>
<feature type="domain" description="Saposin B-type" evidence="16">
    <location>
        <begin position="80"/>
        <end position="165"/>
    </location>
</feature>
<dbReference type="InterPro" id="IPR029052">
    <property type="entry name" value="Metallo-depent_PP-like"/>
</dbReference>
<organism evidence="17 18">
    <name type="scientific">Sitophilus oryzae</name>
    <name type="common">Rice weevil</name>
    <name type="synonym">Curculio oryzae</name>
    <dbReference type="NCBI Taxonomy" id="7048"/>
    <lineage>
        <taxon>Eukaryota</taxon>
        <taxon>Metazoa</taxon>
        <taxon>Ecdysozoa</taxon>
        <taxon>Arthropoda</taxon>
        <taxon>Hexapoda</taxon>
        <taxon>Insecta</taxon>
        <taxon>Pterygota</taxon>
        <taxon>Neoptera</taxon>
        <taxon>Endopterygota</taxon>
        <taxon>Coleoptera</taxon>
        <taxon>Polyphaga</taxon>
        <taxon>Cucujiformia</taxon>
        <taxon>Curculionidae</taxon>
        <taxon>Dryophthorinae</taxon>
        <taxon>Sitophilus</taxon>
    </lineage>
</organism>
<evidence type="ECO:0000256" key="2">
    <source>
        <dbReference type="ARBA" id="ARBA00008234"/>
    </source>
</evidence>
<feature type="binding site" evidence="13">
    <location>
        <position position="267"/>
    </location>
    <ligand>
        <name>Zn(2+)</name>
        <dbReference type="ChEBI" id="CHEBI:29105"/>
        <label>1</label>
    </ligand>
</feature>
<feature type="binding site" evidence="13">
    <location>
        <position position="448"/>
    </location>
    <ligand>
        <name>Zn(2+)</name>
        <dbReference type="ChEBI" id="CHEBI:29105"/>
        <label>2</label>
    </ligand>
</feature>
<feature type="disulfide bond" evidence="14">
    <location>
        <begin position="115"/>
        <end position="126"/>
    </location>
</feature>
<dbReference type="GO" id="GO:0046872">
    <property type="term" value="F:metal ion binding"/>
    <property type="evidence" value="ECO:0007669"/>
    <property type="project" value="UniProtKB-KW"/>
</dbReference>
<dbReference type="PIRSF" id="PIRSF000948">
    <property type="entry name" value="Sphingomy_PDE"/>
    <property type="match status" value="1"/>
</dbReference>
<feature type="binding site" evidence="13">
    <location>
        <position position="450"/>
    </location>
    <ligand>
        <name>Zn(2+)</name>
        <dbReference type="ChEBI" id="CHEBI:29105"/>
        <label>1</label>
    </ligand>
</feature>
<dbReference type="GO" id="GO:0005615">
    <property type="term" value="C:extracellular space"/>
    <property type="evidence" value="ECO:0007669"/>
    <property type="project" value="TreeGrafter"/>
</dbReference>
<evidence type="ECO:0000256" key="5">
    <source>
        <dbReference type="ARBA" id="ARBA00022729"/>
    </source>
</evidence>
<dbReference type="GO" id="GO:0006685">
    <property type="term" value="P:sphingomyelin catabolic process"/>
    <property type="evidence" value="ECO:0007669"/>
    <property type="project" value="UniProtKB-UniRule"/>
</dbReference>
<comment type="similarity">
    <text evidence="2 12">Belongs to the acid sphingomyelinase family.</text>
</comment>
<comment type="subcellular location">
    <subcellularLocation>
        <location evidence="1">Secreted</location>
    </subcellularLocation>
</comment>
<dbReference type="InterPro" id="IPR041805">
    <property type="entry name" value="ASMase/PPN1_MPP"/>
</dbReference>
<proteinExistence type="inferred from homology"/>
<evidence type="ECO:0000256" key="9">
    <source>
        <dbReference type="ARBA" id="ARBA00023180"/>
    </source>
</evidence>
<dbReference type="SUPFAM" id="SSF47862">
    <property type="entry name" value="Saposin"/>
    <property type="match status" value="1"/>
</dbReference>
<evidence type="ECO:0000256" key="13">
    <source>
        <dbReference type="PIRSR" id="PIRSR000948-1"/>
    </source>
</evidence>
<feature type="binding site" evidence="13">
    <location>
        <position position="267"/>
    </location>
    <ligand>
        <name>Zn(2+)</name>
        <dbReference type="ChEBI" id="CHEBI:29105"/>
        <label>2</label>
    </ligand>
</feature>
<dbReference type="SUPFAM" id="SSF56300">
    <property type="entry name" value="Metallo-dependent phosphatases"/>
    <property type="match status" value="1"/>
</dbReference>
<dbReference type="Pfam" id="PF19272">
    <property type="entry name" value="ASMase_C"/>
    <property type="match status" value="1"/>
</dbReference>
<dbReference type="GO" id="GO:0061750">
    <property type="term" value="F:acid sphingomyelin phosphodiesterase activity"/>
    <property type="evidence" value="ECO:0007669"/>
    <property type="project" value="TreeGrafter"/>
</dbReference>
<dbReference type="CDD" id="cd00842">
    <property type="entry name" value="MPP_ASMase"/>
    <property type="match status" value="1"/>
</dbReference>
<feature type="binding site" evidence="13">
    <location>
        <position position="196"/>
    </location>
    <ligand>
        <name>Zn(2+)</name>
        <dbReference type="ChEBI" id="CHEBI:29105"/>
        <label>1</label>
    </ligand>
</feature>
<dbReference type="GeneID" id="115874617"/>
<evidence type="ECO:0000256" key="3">
    <source>
        <dbReference type="ARBA" id="ARBA00022525"/>
    </source>
</evidence>
<dbReference type="AlphaFoldDB" id="A0A6J2X380"/>
<dbReference type="PROSITE" id="PS50015">
    <property type="entry name" value="SAP_B"/>
    <property type="match status" value="1"/>
</dbReference>
<evidence type="ECO:0000256" key="11">
    <source>
        <dbReference type="ARBA" id="ARBA00047268"/>
    </source>
</evidence>
<dbReference type="Gene3D" id="3.60.21.10">
    <property type="match status" value="1"/>
</dbReference>
<dbReference type="FunCoup" id="A0A6J2X380">
    <property type="interactions" value="39"/>
</dbReference>
<reference evidence="18" key="1">
    <citation type="submission" date="2025-08" db="UniProtKB">
        <authorList>
            <consortium name="RefSeq"/>
        </authorList>
    </citation>
    <scope>IDENTIFICATION</scope>
    <source>
        <tissue evidence="18">Gonads</tissue>
    </source>
</reference>
<accession>A0A6J2X380</accession>
<dbReference type="InterPro" id="IPR004843">
    <property type="entry name" value="Calcineurin-like_PHP"/>
</dbReference>
<dbReference type="Pfam" id="PF00149">
    <property type="entry name" value="Metallophos"/>
    <property type="match status" value="1"/>
</dbReference>
<protein>
    <recommendedName>
        <fullName evidence="12">Sphingomyelin phosphodiesterase</fullName>
        <ecNumber evidence="12">3.1.4.12</ecNumber>
    </recommendedName>
</protein>
<feature type="disulfide bond" evidence="14">
    <location>
        <begin position="574"/>
        <end position="578"/>
    </location>
</feature>
<comment type="function">
    <text evidence="12">Converts sphingomyelin to ceramide.</text>
</comment>
<keyword evidence="3" id="KW-0964">Secreted</keyword>
<dbReference type="InParanoid" id="A0A6J2X380"/>
<keyword evidence="5 15" id="KW-0732">Signal</keyword>
<dbReference type="RefSeq" id="XP_030745686.1">
    <property type="nucleotide sequence ID" value="XM_030889826.1"/>
</dbReference>
<dbReference type="InterPro" id="IPR011001">
    <property type="entry name" value="Saposin-like"/>
</dbReference>
<dbReference type="PANTHER" id="PTHR10340">
    <property type="entry name" value="SPHINGOMYELIN PHOSPHODIESTERASE"/>
    <property type="match status" value="1"/>
</dbReference>
<evidence type="ECO:0000313" key="18">
    <source>
        <dbReference type="RefSeq" id="XP_030745686.1"/>
    </source>
</evidence>
<sequence length="608" mass="69957">MTRNLILCILFVSSVLCTNFQNDNYKYLQEVKRGFDEYITTDKRPSYLNESLAKFSLPNLFRDNAYIGTTPTKEVHAVEDDIVCGLCYLAANFIILERRKGMPRLHLKNEVAQLCQVFKIESDITCDGVVELNIDVMLYIIDNNVNVTGSRVCDILLQSSCNSTEFEWTVDIPEGQSPSRPEPVGDSTFKILHVSDIHMDPLYTQGKVKSCNEPLCCQVDQEDGDSNTGNVCGYWSSYGNDVSEHLVDEMIRFANTLEFDYVYFTGDIISHRIWSTSEDNNTKTIKSLMNKFRTGFNVPVYPILGNHEPSPLNVYEFQNTATSNLSTQWLLDLVETEWSDWIPESARDTISQGGFYTVSPKEGFRLVILNSNIAYIFNWWLIESDKDPYDQLDWFVRILEQAERNNESVHVLFHHPSGDKEILKVWSREFNKIINRFANTITAQFNGHIHVDRFQVYYNESNKDQAINVAWNGASLAPYDYANPSFKIYTVDSNTFDIMDIEEWTFNLTLANLHPDQSPEWYKIYSFKDAFDLPALQPDDLGNLLIKMATNHSLLADYHIYRYKNSESAVEAGCNSDCQKRYLCQLSTYVGTDSSKCSYLQELYDQNL</sequence>
<dbReference type="InterPro" id="IPR011160">
    <property type="entry name" value="Sphingomy_PDE"/>
</dbReference>
<dbReference type="OrthoDB" id="282973at2759"/>
<evidence type="ECO:0000259" key="16">
    <source>
        <dbReference type="PROSITE" id="PS50015"/>
    </source>
</evidence>
<evidence type="ECO:0000256" key="14">
    <source>
        <dbReference type="PIRSR" id="PIRSR000948-2"/>
    </source>
</evidence>
<dbReference type="EC" id="3.1.4.12" evidence="12"/>
<name>A0A6J2X380_SITOR</name>
<evidence type="ECO:0000256" key="10">
    <source>
        <dbReference type="ARBA" id="ARBA00023295"/>
    </source>
</evidence>
<evidence type="ECO:0000256" key="8">
    <source>
        <dbReference type="ARBA" id="ARBA00023157"/>
    </source>
</evidence>
<feature type="signal peptide" evidence="15">
    <location>
        <begin position="1"/>
        <end position="17"/>
    </location>
</feature>
<evidence type="ECO:0000313" key="17">
    <source>
        <dbReference type="Proteomes" id="UP000504635"/>
    </source>
</evidence>
<keyword evidence="17" id="KW-1185">Reference proteome</keyword>
<dbReference type="Proteomes" id="UP000504635">
    <property type="component" value="Unplaced"/>
</dbReference>
<keyword evidence="9" id="KW-0325">Glycoprotein</keyword>
<evidence type="ECO:0000256" key="1">
    <source>
        <dbReference type="ARBA" id="ARBA00004613"/>
    </source>
</evidence>
<dbReference type="GO" id="GO:0016798">
    <property type="term" value="F:hydrolase activity, acting on glycosyl bonds"/>
    <property type="evidence" value="ECO:0007669"/>
    <property type="project" value="UniProtKB-KW"/>
</dbReference>
<comment type="cofactor">
    <cofactor evidence="13">
        <name>Zn(2+)</name>
        <dbReference type="ChEBI" id="CHEBI:29105"/>
    </cofactor>
    <text evidence="13">Binds 2 Zn(2+) ions per subunit.</text>
</comment>
<feature type="disulfide bond" evidence="14">
    <location>
        <begin position="211"/>
        <end position="216"/>
    </location>
</feature>
<feature type="binding site" evidence="13">
    <location>
        <position position="198"/>
    </location>
    <ligand>
        <name>Zn(2+)</name>
        <dbReference type="ChEBI" id="CHEBI:29105"/>
        <label>1</label>
    </ligand>
</feature>
<evidence type="ECO:0000256" key="12">
    <source>
        <dbReference type="PIRNR" id="PIRNR000948"/>
    </source>
</evidence>
<dbReference type="GO" id="GO:0016020">
    <property type="term" value="C:membrane"/>
    <property type="evidence" value="ECO:0007669"/>
    <property type="project" value="GOC"/>
</dbReference>